<evidence type="ECO:0000313" key="2">
    <source>
        <dbReference type="Proteomes" id="UP001499988"/>
    </source>
</evidence>
<proteinExistence type="predicted"/>
<dbReference type="EMBL" id="BAABJZ010000023">
    <property type="protein sequence ID" value="GAA4882643.1"/>
    <property type="molecule type" value="Genomic_DNA"/>
</dbReference>
<comment type="caution">
    <text evidence="1">The sequence shown here is derived from an EMBL/GenBank/DDBJ whole genome shotgun (WGS) entry which is preliminary data.</text>
</comment>
<dbReference type="Proteomes" id="UP001499988">
    <property type="component" value="Unassembled WGS sequence"/>
</dbReference>
<accession>A0ABP9EPQ4</accession>
<reference evidence="2" key="1">
    <citation type="journal article" date="2019" name="Int. J. Syst. Evol. Microbiol.">
        <title>The Global Catalogue of Microorganisms (GCM) 10K type strain sequencing project: providing services to taxonomists for standard genome sequencing and annotation.</title>
        <authorList>
            <consortium name="The Broad Institute Genomics Platform"/>
            <consortium name="The Broad Institute Genome Sequencing Center for Infectious Disease"/>
            <person name="Wu L."/>
            <person name="Ma J."/>
        </authorList>
    </citation>
    <scope>NUCLEOTIDE SEQUENCE [LARGE SCALE GENOMIC DNA]</scope>
    <source>
        <strain evidence="2">JCM 18401</strain>
    </source>
</reference>
<protein>
    <submittedName>
        <fullName evidence="1">Uncharacterized protein</fullName>
    </submittedName>
</protein>
<evidence type="ECO:0000313" key="1">
    <source>
        <dbReference type="EMBL" id="GAA4882643.1"/>
    </source>
</evidence>
<sequence>MDFRFTQALPRFAKAHCFVAFLDVKNVLDLLNDDWGLVRTQAYNDKELVKFDYDADADQYVYSGVNTDRNNWDTYNIQASTWQVKLGIRYNF</sequence>
<name>A0ABP9EPQ4_9GAMM</name>
<keyword evidence="2" id="KW-1185">Reference proteome</keyword>
<organism evidence="1 2">
    <name type="scientific">Ferrimonas pelagia</name>
    <dbReference type="NCBI Taxonomy" id="1177826"/>
    <lineage>
        <taxon>Bacteria</taxon>
        <taxon>Pseudomonadati</taxon>
        <taxon>Pseudomonadota</taxon>
        <taxon>Gammaproteobacteria</taxon>
        <taxon>Alteromonadales</taxon>
        <taxon>Ferrimonadaceae</taxon>
        <taxon>Ferrimonas</taxon>
    </lineage>
</organism>
<gene>
    <name evidence="1" type="ORF">GCM10023333_16080</name>
</gene>